<organism evidence="1 2">
    <name type="scientific">Zunongwangia profunda</name>
    <dbReference type="NCBI Taxonomy" id="398743"/>
    <lineage>
        <taxon>Bacteria</taxon>
        <taxon>Pseudomonadati</taxon>
        <taxon>Bacteroidota</taxon>
        <taxon>Flavobacteriia</taxon>
        <taxon>Flavobacteriales</taxon>
        <taxon>Flavobacteriaceae</taxon>
        <taxon>Zunongwangia</taxon>
    </lineage>
</organism>
<evidence type="ECO:0000313" key="2">
    <source>
        <dbReference type="Proteomes" id="UP000264330"/>
    </source>
</evidence>
<comment type="caution">
    <text evidence="1">The sequence shown here is derived from an EMBL/GenBank/DDBJ whole genome shotgun (WGS) entry which is preliminary data.</text>
</comment>
<accession>A0A3D5IW26</accession>
<dbReference type="EMBL" id="DPMF01000002">
    <property type="protein sequence ID" value="HCV79442.1"/>
    <property type="molecule type" value="Genomic_DNA"/>
</dbReference>
<reference evidence="1 2" key="1">
    <citation type="journal article" date="2018" name="Nat. Biotechnol.">
        <title>A standardized bacterial taxonomy based on genome phylogeny substantially revises the tree of life.</title>
        <authorList>
            <person name="Parks D.H."/>
            <person name="Chuvochina M."/>
            <person name="Waite D.W."/>
            <person name="Rinke C."/>
            <person name="Skarshewski A."/>
            <person name="Chaumeil P.A."/>
            <person name="Hugenholtz P."/>
        </authorList>
    </citation>
    <scope>NUCLEOTIDE SEQUENCE [LARGE SCALE GENOMIC DNA]</scope>
    <source>
        <strain evidence="1">UBA9359</strain>
    </source>
</reference>
<dbReference type="RefSeq" id="WP_013072757.1">
    <property type="nucleotide sequence ID" value="NZ_CAXGSG010000067.1"/>
</dbReference>
<protein>
    <recommendedName>
        <fullName evidence="3">Rho termination factor N-terminal domain-containing protein</fullName>
    </recommendedName>
</protein>
<sequence length="78" mass="8891">MIKEKNKIMDEEQYAILRKNGVSDKEASEIAQNNEHIQKNNLTTYTDEQLIEEAKKSGIPGTDNMDRNALITALLNKK</sequence>
<dbReference type="AlphaFoldDB" id="A0A3D5IW26"/>
<name>A0A3D5IW26_9FLAO</name>
<gene>
    <name evidence="1" type="ORF">DGQ38_00120</name>
</gene>
<dbReference type="Proteomes" id="UP000264330">
    <property type="component" value="Unassembled WGS sequence"/>
</dbReference>
<proteinExistence type="predicted"/>
<evidence type="ECO:0000313" key="1">
    <source>
        <dbReference type="EMBL" id="HCV79442.1"/>
    </source>
</evidence>
<evidence type="ECO:0008006" key="3">
    <source>
        <dbReference type="Google" id="ProtNLM"/>
    </source>
</evidence>